<dbReference type="Proteomes" id="UP000652681">
    <property type="component" value="Unassembled WGS sequence"/>
</dbReference>
<dbReference type="EMBL" id="JACVEL010000009">
    <property type="protein sequence ID" value="MBC9813328.1"/>
    <property type="molecule type" value="Genomic_DNA"/>
</dbReference>
<protein>
    <submittedName>
        <fullName evidence="1">DUF1569 domain-containing protein</fullName>
    </submittedName>
</protein>
<keyword evidence="2" id="KW-1185">Reference proteome</keyword>
<accession>A0A8J6U0K0</accession>
<sequence>MPFIQPDLETFLHYLNKLDASTKPLWGKMNAQRMVEHLSDVIYMSTGTEQFELLIPEEKVEKAKAWLASDKPMPKEFNVPFAPEEYTLRNEELELAVDEFVDAWLVYEEYYASNPGKENLHPFYGYLNKVEWDRIHSKHFTHHFEQFGLM</sequence>
<dbReference type="AlphaFoldDB" id="A0A8J6U0K0"/>
<gene>
    <name evidence="1" type="ORF">H9Y05_12690</name>
</gene>
<evidence type="ECO:0000313" key="2">
    <source>
        <dbReference type="Proteomes" id="UP000652681"/>
    </source>
</evidence>
<name>A0A8J6U0K0_9FLAO</name>
<comment type="caution">
    <text evidence="1">The sequence shown here is derived from an EMBL/GenBank/DDBJ whole genome shotgun (WGS) entry which is preliminary data.</text>
</comment>
<dbReference type="InterPro" id="IPR011463">
    <property type="entry name" value="DUF1569"/>
</dbReference>
<organism evidence="1 2">
    <name type="scientific">Taishania pollutisoli</name>
    <dbReference type="NCBI Taxonomy" id="2766479"/>
    <lineage>
        <taxon>Bacteria</taxon>
        <taxon>Pseudomonadati</taxon>
        <taxon>Bacteroidota</taxon>
        <taxon>Flavobacteriia</taxon>
        <taxon>Flavobacteriales</taxon>
        <taxon>Crocinitomicaceae</taxon>
        <taxon>Taishania</taxon>
    </lineage>
</organism>
<proteinExistence type="predicted"/>
<reference evidence="1" key="1">
    <citation type="submission" date="2020-09" db="EMBL/GenBank/DDBJ databases">
        <title>Taishania pollutisoli gen. nov., sp. nov., Isolated from Tetrabromobisphenol A-Contaminated Soil.</title>
        <authorList>
            <person name="Chen Q."/>
        </authorList>
    </citation>
    <scope>NUCLEOTIDE SEQUENCE</scope>
    <source>
        <strain evidence="1">CZZ-1</strain>
    </source>
</reference>
<evidence type="ECO:0000313" key="1">
    <source>
        <dbReference type="EMBL" id="MBC9813328.1"/>
    </source>
</evidence>
<dbReference type="RefSeq" id="WP_163492665.1">
    <property type="nucleotide sequence ID" value="NZ_JACVEL010000009.1"/>
</dbReference>
<dbReference type="Pfam" id="PF07606">
    <property type="entry name" value="DUF1569"/>
    <property type="match status" value="1"/>
</dbReference>